<evidence type="ECO:0000313" key="1">
    <source>
        <dbReference type="EMBL" id="QHU11491.1"/>
    </source>
</evidence>
<proteinExistence type="predicted"/>
<sequence>MCVGYQNDCSCSCDPCAPVPLPNIPIDICKAITRCAFFSLYQSYYQYWKKIFSISRINRMYINATPSSNVETTVVFSYNYVGFTSGSFWGIALFNKITGLYTFKGSIQRTVDPCETLPQSVIAKLPIGVVYDLVQYVNNCNPQQCSYACSCYGC</sequence>
<dbReference type="AlphaFoldDB" id="A0A6C0K2X5"/>
<protein>
    <submittedName>
        <fullName evidence="1">Uncharacterized protein</fullName>
    </submittedName>
</protein>
<accession>A0A6C0K2X5</accession>
<organism evidence="1">
    <name type="scientific">viral metagenome</name>
    <dbReference type="NCBI Taxonomy" id="1070528"/>
    <lineage>
        <taxon>unclassified sequences</taxon>
        <taxon>metagenomes</taxon>
        <taxon>organismal metagenomes</taxon>
    </lineage>
</organism>
<dbReference type="EMBL" id="MN740785">
    <property type="protein sequence ID" value="QHU11491.1"/>
    <property type="molecule type" value="Genomic_DNA"/>
</dbReference>
<reference evidence="1" key="1">
    <citation type="journal article" date="2020" name="Nature">
        <title>Giant virus diversity and host interactions through global metagenomics.</title>
        <authorList>
            <person name="Schulz F."/>
            <person name="Roux S."/>
            <person name="Paez-Espino D."/>
            <person name="Jungbluth S."/>
            <person name="Walsh D.A."/>
            <person name="Denef V.J."/>
            <person name="McMahon K.D."/>
            <person name="Konstantinidis K.T."/>
            <person name="Eloe-Fadrosh E.A."/>
            <person name="Kyrpides N.C."/>
            <person name="Woyke T."/>
        </authorList>
    </citation>
    <scope>NUCLEOTIDE SEQUENCE</scope>
    <source>
        <strain evidence="1">GVMAG-S-1101169-75</strain>
    </source>
</reference>
<name>A0A6C0K2X5_9ZZZZ</name>